<sequence>MSRNRLNPTHSLGQFIYGIYDYHHDRGMPQKTAKARMIDNTLEACFKIIKREEEIPDQMLVLMAQWISRVLNDRGTFITKEVTAKQIEDETAFKALKDLKDVKNALDIFIQNYTGWNNTKNNENNYMESRNK</sequence>
<keyword evidence="1" id="KW-0614">Plasmid</keyword>
<dbReference type="EMBL" id="CP001188">
    <property type="protein sequence ID" value="ACK98805.1"/>
    <property type="molecule type" value="Genomic_DNA"/>
</dbReference>
<dbReference type="AlphaFoldDB" id="B7IZQ7"/>
<gene>
    <name evidence="1" type="ordered locus">BCG9842_A0064</name>
</gene>
<dbReference type="Proteomes" id="UP000006744">
    <property type="component" value="Plasmid pG9842_140"/>
</dbReference>
<organism evidence="1 2">
    <name type="scientific">Bacillus cereus (strain G9842)</name>
    <dbReference type="NCBI Taxonomy" id="405531"/>
    <lineage>
        <taxon>Bacteria</taxon>
        <taxon>Bacillati</taxon>
        <taxon>Bacillota</taxon>
        <taxon>Bacilli</taxon>
        <taxon>Bacillales</taxon>
        <taxon>Bacillaceae</taxon>
        <taxon>Bacillus</taxon>
        <taxon>Bacillus cereus group</taxon>
    </lineage>
</organism>
<evidence type="ECO:0000313" key="2">
    <source>
        <dbReference type="Proteomes" id="UP000006744"/>
    </source>
</evidence>
<accession>B7IZQ7</accession>
<evidence type="ECO:0000313" key="1">
    <source>
        <dbReference type="EMBL" id="ACK98805.1"/>
    </source>
</evidence>
<dbReference type="HOGENOM" id="CLU_1933769_0_0_9"/>
<name>B7IZQ7_BACC2</name>
<dbReference type="KEGG" id="bcg:BCG9842_A0064"/>
<proteinExistence type="predicted"/>
<geneLocation type="plasmid" evidence="1 2">
    <name>pG9842_140</name>
</geneLocation>
<reference evidence="1 2" key="1">
    <citation type="submission" date="2008-10" db="EMBL/GenBank/DDBJ databases">
        <title>Genome sequence of Bacillus cereus G9842.</title>
        <authorList>
            <person name="Dodson R.J."/>
            <person name="Durkin A.S."/>
            <person name="Rosovitz M.J."/>
            <person name="Rasko D.A."/>
            <person name="Hoffmaster A."/>
            <person name="Ravel J."/>
            <person name="Sutton G."/>
        </authorList>
    </citation>
    <scope>NUCLEOTIDE SEQUENCE [LARGE SCALE GENOMIC DNA]</scope>
    <source>
        <strain evidence="1 2">G9842</strain>
        <plasmid evidence="1 2">pG9842_140</plasmid>
    </source>
</reference>
<protein>
    <submittedName>
        <fullName evidence="1">Uncharacterized protein</fullName>
    </submittedName>
</protein>
<dbReference type="RefSeq" id="WP_000089357.1">
    <property type="nucleotide sequence ID" value="NC_011774.1"/>
</dbReference>